<evidence type="ECO:0000256" key="1">
    <source>
        <dbReference type="ARBA" id="ARBA00004477"/>
    </source>
</evidence>
<dbReference type="PANTHER" id="PTHR10994:SF85">
    <property type="entry name" value="RETICULON-LIKE PROTEIN B9"/>
    <property type="match status" value="1"/>
</dbReference>
<reference evidence="9" key="1">
    <citation type="journal article" date="2015" name="Proc. Natl. Acad. Sci. U.S.A.">
        <title>The maize disease resistance gene Htn1 against northern corn leaf blight encodes a wall-associated receptor-like kinase.</title>
        <authorList>
            <person name="Hurni S."/>
            <person name="Scheuermann D."/>
            <person name="Krattinger S.G."/>
            <person name="Kessel B."/>
            <person name="Wicker T."/>
            <person name="Herren G."/>
            <person name="Fitze M.N."/>
            <person name="Breen J."/>
            <person name="Presterl T."/>
            <person name="Ouzunova M."/>
            <person name="Keller B."/>
        </authorList>
    </citation>
    <scope>NUCLEOTIDE SEQUENCE</scope>
    <source>
        <tissue evidence="9">Leaf</tissue>
    </source>
</reference>
<evidence type="ECO:0000313" key="9">
    <source>
        <dbReference type="EMBL" id="AKP45155.1"/>
    </source>
</evidence>
<evidence type="ECO:0000256" key="6">
    <source>
        <dbReference type="RuleBase" id="RU363132"/>
    </source>
</evidence>
<dbReference type="InterPro" id="IPR003388">
    <property type="entry name" value="Reticulon"/>
</dbReference>
<evidence type="ECO:0000259" key="8">
    <source>
        <dbReference type="PROSITE" id="PS50845"/>
    </source>
</evidence>
<feature type="domain" description="Reticulon" evidence="8">
    <location>
        <begin position="36"/>
        <end position="221"/>
    </location>
</feature>
<evidence type="ECO:0000256" key="2">
    <source>
        <dbReference type="ARBA" id="ARBA00022692"/>
    </source>
</evidence>
<organism evidence="9">
    <name type="scientific">Zea mays</name>
    <name type="common">Maize</name>
    <dbReference type="NCBI Taxonomy" id="4577"/>
    <lineage>
        <taxon>Eukaryota</taxon>
        <taxon>Viridiplantae</taxon>
        <taxon>Streptophyta</taxon>
        <taxon>Embryophyta</taxon>
        <taxon>Tracheophyta</taxon>
        <taxon>Spermatophyta</taxon>
        <taxon>Magnoliopsida</taxon>
        <taxon>Liliopsida</taxon>
        <taxon>Poales</taxon>
        <taxon>Poaceae</taxon>
        <taxon>PACMAD clade</taxon>
        <taxon>Panicoideae</taxon>
        <taxon>Andropogonodae</taxon>
        <taxon>Andropogoneae</taxon>
        <taxon>Tripsacinae</taxon>
        <taxon>Zea</taxon>
    </lineage>
</organism>
<dbReference type="PANTHER" id="PTHR10994">
    <property type="entry name" value="RETICULON"/>
    <property type="match status" value="1"/>
</dbReference>
<feature type="region of interest" description="Disordered" evidence="7">
    <location>
        <begin position="1"/>
        <end position="22"/>
    </location>
</feature>
<name>A0A0H4NWV3_MAIZE</name>
<evidence type="ECO:0000256" key="3">
    <source>
        <dbReference type="ARBA" id="ARBA00022824"/>
    </source>
</evidence>
<dbReference type="Pfam" id="PF02453">
    <property type="entry name" value="Reticulon"/>
    <property type="match status" value="1"/>
</dbReference>
<accession>A0A0H4NWV3</accession>
<dbReference type="PROSITE" id="PS50845">
    <property type="entry name" value="RETICULON"/>
    <property type="match status" value="1"/>
</dbReference>
<dbReference type="EMBL" id="KR014666">
    <property type="protein sequence ID" value="AKP45155.1"/>
    <property type="molecule type" value="Genomic_DNA"/>
</dbReference>
<sequence>MHPNFPSDHGNGRGVGGGGGHSRRKPIHQLLGGGRAADILLWKDRNLSAGLLAGATLVWYLFEVVEYSIVPLVCQIAILAMLVVFIWSNAAPLLNIAPPRIPEVIISEHAFRQIAQIVHYKLAHTVSALYDIACGKDLKKFLLVVLSLLIVSEVGSSYSFTSLLYLGFLCAHTLPALYQRYETEVDHLAARGSEDIKRFYKRIDSNLLNKIPRGPVKTKVK</sequence>
<evidence type="ECO:0000256" key="7">
    <source>
        <dbReference type="SAM" id="MobiDB-lite"/>
    </source>
</evidence>
<keyword evidence="2 6" id="KW-0812">Transmembrane</keyword>
<keyword evidence="3 6" id="KW-0256">Endoplasmic reticulum</keyword>
<evidence type="ECO:0000256" key="5">
    <source>
        <dbReference type="ARBA" id="ARBA00023136"/>
    </source>
</evidence>
<feature type="transmembrane region" description="Helical" evidence="6">
    <location>
        <begin position="68"/>
        <end position="87"/>
    </location>
</feature>
<protein>
    <recommendedName>
        <fullName evidence="6">Reticulon-like protein</fullName>
    </recommendedName>
</protein>
<dbReference type="ExpressionAtlas" id="A0A0H4NWV3">
    <property type="expression patterns" value="baseline"/>
</dbReference>
<keyword evidence="5 6" id="KW-0472">Membrane</keyword>
<evidence type="ECO:0000256" key="4">
    <source>
        <dbReference type="ARBA" id="ARBA00022989"/>
    </source>
</evidence>
<proteinExistence type="predicted"/>
<keyword evidence="4 6" id="KW-1133">Transmembrane helix</keyword>
<dbReference type="GO" id="GO:0009617">
    <property type="term" value="P:response to bacterium"/>
    <property type="evidence" value="ECO:0007669"/>
    <property type="project" value="InterPro"/>
</dbReference>
<dbReference type="GO" id="GO:0005789">
    <property type="term" value="C:endoplasmic reticulum membrane"/>
    <property type="evidence" value="ECO:0007669"/>
    <property type="project" value="UniProtKB-SubCell"/>
</dbReference>
<dbReference type="AlphaFoldDB" id="A0A0H4NWV3"/>
<feature type="transmembrane region" description="Helical" evidence="6">
    <location>
        <begin position="141"/>
        <end position="168"/>
    </location>
</feature>
<dbReference type="InterPro" id="IPR045064">
    <property type="entry name" value="Reticulon-like"/>
</dbReference>
<comment type="subcellular location">
    <subcellularLocation>
        <location evidence="1 6">Endoplasmic reticulum membrane</location>
        <topology evidence="1 6">Multi-pass membrane protein</topology>
    </subcellularLocation>
</comment>